<dbReference type="OrthoDB" id="186919at2"/>
<keyword evidence="3" id="KW-0472">Membrane</keyword>
<comment type="caution">
    <text evidence="5">The sequence shown here is derived from an EMBL/GenBank/DDBJ whole genome shotgun (WGS) entry which is preliminary data.</text>
</comment>
<dbReference type="Proteomes" id="UP000230842">
    <property type="component" value="Unassembled WGS sequence"/>
</dbReference>
<dbReference type="RefSeq" id="WP_100414591.1">
    <property type="nucleotide sequence ID" value="NZ_PGEZ01000001.1"/>
</dbReference>
<accession>A0A2M9BGV7</accession>
<dbReference type="EMBL" id="PGEZ01000001">
    <property type="protein sequence ID" value="PJJ57178.1"/>
    <property type="molecule type" value="Genomic_DNA"/>
</dbReference>
<evidence type="ECO:0000256" key="2">
    <source>
        <dbReference type="SAM" id="MobiDB-lite"/>
    </source>
</evidence>
<feature type="domain" description="DUF4349" evidence="4">
    <location>
        <begin position="121"/>
        <end position="326"/>
    </location>
</feature>
<evidence type="ECO:0000256" key="1">
    <source>
        <dbReference type="SAM" id="Coils"/>
    </source>
</evidence>
<reference evidence="5 6" key="1">
    <citation type="submission" date="2017-11" db="EMBL/GenBank/DDBJ databases">
        <title>Genomic Encyclopedia of Archaeal and Bacterial Type Strains, Phase II (KMG-II): From Individual Species to Whole Genera.</title>
        <authorList>
            <person name="Goeker M."/>
        </authorList>
    </citation>
    <scope>NUCLEOTIDE SEQUENCE [LARGE SCALE GENOMIC DNA]</scope>
    <source>
        <strain evidence="5 6">DSM 27763</strain>
    </source>
</reference>
<protein>
    <submittedName>
        <fullName evidence="5">Uncharacterized protein DUF4349</fullName>
    </submittedName>
</protein>
<feature type="region of interest" description="Disordered" evidence="2">
    <location>
        <begin position="63"/>
        <end position="118"/>
    </location>
</feature>
<feature type="compositionally biased region" description="Low complexity" evidence="2">
    <location>
        <begin position="65"/>
        <end position="78"/>
    </location>
</feature>
<evidence type="ECO:0000259" key="4">
    <source>
        <dbReference type="Pfam" id="PF14257"/>
    </source>
</evidence>
<name>A0A2M9BGV7_9ACTN</name>
<sequence>MTTPPTLPELTDVQVDRMYAAIAAEVDRTETRHRRRRTVGLAAAALVAVAGVGSVVVGPILQDQSSGDFSVSSDGDSGAVAERAPTESGGAVSDEAAPGDGSAGADEDGGVAGTADAVTDREIVTTAYATVEVERPREAADDLVAWAEAAGGRLESRSESGSGDAQHATVWLRVPADRATDATDHLDELGTVATLEVTSDDVTAQGRDLDARISALQVSVERLETLMSQASSTDDLLRAERALSQRQAELDSLQAQRRSLTDQVAMSSVQVDLIEPDPQEAPSPTGFLGGLADGWDAMLAVAGTTVAVVGFVLPWAVALAVLVAALLAALRIRRQA</sequence>
<keyword evidence="3" id="KW-1133">Transmembrane helix</keyword>
<keyword evidence="6" id="KW-1185">Reference proteome</keyword>
<dbReference type="Pfam" id="PF14257">
    <property type="entry name" value="DUF4349"/>
    <property type="match status" value="1"/>
</dbReference>
<proteinExistence type="predicted"/>
<dbReference type="InterPro" id="IPR025645">
    <property type="entry name" value="DUF4349"/>
</dbReference>
<keyword evidence="1" id="KW-0175">Coiled coil</keyword>
<dbReference type="AlphaFoldDB" id="A0A2M9BGV7"/>
<keyword evidence="3" id="KW-0812">Transmembrane</keyword>
<gene>
    <name evidence="5" type="ORF">CLV56_1401</name>
</gene>
<feature type="coiled-coil region" evidence="1">
    <location>
        <begin position="236"/>
        <end position="263"/>
    </location>
</feature>
<feature type="transmembrane region" description="Helical" evidence="3">
    <location>
        <begin position="306"/>
        <end position="330"/>
    </location>
</feature>
<evidence type="ECO:0000313" key="6">
    <source>
        <dbReference type="Proteomes" id="UP000230842"/>
    </source>
</evidence>
<evidence type="ECO:0000256" key="3">
    <source>
        <dbReference type="SAM" id="Phobius"/>
    </source>
</evidence>
<feature type="transmembrane region" description="Helical" evidence="3">
    <location>
        <begin position="38"/>
        <end position="61"/>
    </location>
</feature>
<feature type="compositionally biased region" description="Low complexity" evidence="2">
    <location>
        <begin position="93"/>
        <end position="104"/>
    </location>
</feature>
<evidence type="ECO:0000313" key="5">
    <source>
        <dbReference type="EMBL" id="PJJ57178.1"/>
    </source>
</evidence>
<organism evidence="5 6">
    <name type="scientific">Mumia flava</name>
    <dbReference type="NCBI Taxonomy" id="1348852"/>
    <lineage>
        <taxon>Bacteria</taxon>
        <taxon>Bacillati</taxon>
        <taxon>Actinomycetota</taxon>
        <taxon>Actinomycetes</taxon>
        <taxon>Propionibacteriales</taxon>
        <taxon>Nocardioidaceae</taxon>
        <taxon>Mumia</taxon>
    </lineage>
</organism>